<dbReference type="PANTHER" id="PTHR48112:SF22">
    <property type="entry name" value="MITOCHONDRIAL TRANSCRIPTION FACTOR A, ISOFORM B"/>
    <property type="match status" value="1"/>
</dbReference>
<dbReference type="OrthoDB" id="1919336at2759"/>
<dbReference type="CDD" id="cd01390">
    <property type="entry name" value="HMG-box_NHP6-like"/>
    <property type="match status" value="1"/>
</dbReference>
<dbReference type="FunFam" id="1.10.30.10:FF:000016">
    <property type="entry name" value="FACT complex subunit SSRP1"/>
    <property type="match status" value="1"/>
</dbReference>
<keyword evidence="2 4" id="KW-0539">Nucleus</keyword>
<comment type="caution">
    <text evidence="7">The sequence shown here is derived from an EMBL/GenBank/DDBJ whole genome shotgun (WGS) entry which is preliminary data.</text>
</comment>
<accession>A0A2T9YT52</accession>
<dbReference type="Proteomes" id="UP000245383">
    <property type="component" value="Unassembled WGS sequence"/>
</dbReference>
<protein>
    <recommendedName>
        <fullName evidence="6">HMG box domain-containing protein</fullName>
    </recommendedName>
</protein>
<dbReference type="InterPro" id="IPR050342">
    <property type="entry name" value="HMGB"/>
</dbReference>
<proteinExistence type="inferred from homology"/>
<evidence type="ECO:0000313" key="7">
    <source>
        <dbReference type="EMBL" id="PVU95523.1"/>
    </source>
</evidence>
<organism evidence="7 8">
    <name type="scientific">Smittium simulii</name>
    <dbReference type="NCBI Taxonomy" id="133385"/>
    <lineage>
        <taxon>Eukaryota</taxon>
        <taxon>Fungi</taxon>
        <taxon>Fungi incertae sedis</taxon>
        <taxon>Zoopagomycota</taxon>
        <taxon>Kickxellomycotina</taxon>
        <taxon>Harpellomycetes</taxon>
        <taxon>Harpellales</taxon>
        <taxon>Legeriomycetaceae</taxon>
        <taxon>Smittium</taxon>
    </lineage>
</organism>
<dbReference type="GO" id="GO:0005634">
    <property type="term" value="C:nucleus"/>
    <property type="evidence" value="ECO:0007669"/>
    <property type="project" value="UniProtKB-UniRule"/>
</dbReference>
<feature type="region of interest" description="Disordered" evidence="5">
    <location>
        <begin position="1"/>
        <end position="22"/>
    </location>
</feature>
<feature type="DNA-binding region" description="HMG box" evidence="4">
    <location>
        <begin position="19"/>
        <end position="87"/>
    </location>
</feature>
<dbReference type="PROSITE" id="PS50118">
    <property type="entry name" value="HMG_BOX_2"/>
    <property type="match status" value="1"/>
</dbReference>
<evidence type="ECO:0000259" key="6">
    <source>
        <dbReference type="PROSITE" id="PS50118"/>
    </source>
</evidence>
<dbReference type="SUPFAM" id="SSF47095">
    <property type="entry name" value="HMG-box"/>
    <property type="match status" value="1"/>
</dbReference>
<dbReference type="STRING" id="133385.A0A2T9YT52"/>
<comment type="similarity">
    <text evidence="3">Belongs to the NHP6 family.</text>
</comment>
<reference evidence="7 8" key="1">
    <citation type="journal article" date="2018" name="MBio">
        <title>Comparative Genomics Reveals the Core Gene Toolbox for the Fungus-Insect Symbiosis.</title>
        <authorList>
            <person name="Wang Y."/>
            <person name="Stata M."/>
            <person name="Wang W."/>
            <person name="Stajich J.E."/>
            <person name="White M.M."/>
            <person name="Moncalvo J.M."/>
        </authorList>
    </citation>
    <scope>NUCLEOTIDE SEQUENCE [LARGE SCALE GENOMIC DNA]</scope>
    <source>
        <strain evidence="7 8">SWE-8-4</strain>
    </source>
</reference>
<feature type="domain" description="HMG box" evidence="6">
    <location>
        <begin position="19"/>
        <end position="87"/>
    </location>
</feature>
<name>A0A2T9YT52_9FUNG</name>
<dbReference type="InterPro" id="IPR009071">
    <property type="entry name" value="HMG_box_dom"/>
</dbReference>
<dbReference type="AlphaFoldDB" id="A0A2T9YT52"/>
<evidence type="ECO:0000256" key="3">
    <source>
        <dbReference type="ARBA" id="ARBA00043963"/>
    </source>
</evidence>
<evidence type="ECO:0000256" key="1">
    <source>
        <dbReference type="ARBA" id="ARBA00023125"/>
    </source>
</evidence>
<evidence type="ECO:0000256" key="5">
    <source>
        <dbReference type="SAM" id="MobiDB-lite"/>
    </source>
</evidence>
<keyword evidence="8" id="KW-1185">Reference proteome</keyword>
<evidence type="ECO:0000313" key="8">
    <source>
        <dbReference type="Proteomes" id="UP000245383"/>
    </source>
</evidence>
<gene>
    <name evidence="7" type="ORF">BB561_001772</name>
</gene>
<dbReference type="SMART" id="SM00398">
    <property type="entry name" value="HMG"/>
    <property type="match status" value="1"/>
</dbReference>
<evidence type="ECO:0000256" key="2">
    <source>
        <dbReference type="ARBA" id="ARBA00023242"/>
    </source>
</evidence>
<feature type="compositionally biased region" description="Basic residues" evidence="5">
    <location>
        <begin position="1"/>
        <end position="13"/>
    </location>
</feature>
<sequence length="91" mass="10686">MPRVSKPRAHKKKKDENAPKRGLSAYMFFSQEYREKVKKENPDATFGQLGKILGEMWKTMTDEQKKPYALKAEKDKQRYETEKANYQATLA</sequence>
<dbReference type="GO" id="GO:0003677">
    <property type="term" value="F:DNA binding"/>
    <property type="evidence" value="ECO:0007669"/>
    <property type="project" value="UniProtKB-UniRule"/>
</dbReference>
<dbReference type="PANTHER" id="PTHR48112">
    <property type="entry name" value="HIGH MOBILITY GROUP PROTEIN DSP1"/>
    <property type="match status" value="1"/>
</dbReference>
<dbReference type="EMBL" id="MBFR01000054">
    <property type="protein sequence ID" value="PVU95523.1"/>
    <property type="molecule type" value="Genomic_DNA"/>
</dbReference>
<keyword evidence="1 4" id="KW-0238">DNA-binding</keyword>
<dbReference type="Gene3D" id="1.10.30.10">
    <property type="entry name" value="High mobility group box domain"/>
    <property type="match status" value="1"/>
</dbReference>
<dbReference type="InterPro" id="IPR036910">
    <property type="entry name" value="HMG_box_dom_sf"/>
</dbReference>
<dbReference type="Pfam" id="PF00505">
    <property type="entry name" value="HMG_box"/>
    <property type="match status" value="1"/>
</dbReference>
<evidence type="ECO:0000256" key="4">
    <source>
        <dbReference type="PROSITE-ProRule" id="PRU00267"/>
    </source>
</evidence>